<dbReference type="Proteomes" id="UP001171606">
    <property type="component" value="Unassembled WGS sequence"/>
</dbReference>
<feature type="domain" description="Hemerythrin-like" evidence="1">
    <location>
        <begin position="12"/>
        <end position="127"/>
    </location>
</feature>
<dbReference type="PANTHER" id="PTHR35585">
    <property type="entry name" value="HHE DOMAIN PROTEIN (AFU_ORTHOLOGUE AFUA_4G00730)"/>
    <property type="match status" value="1"/>
</dbReference>
<dbReference type="EMBL" id="JAUJSQ010000006">
    <property type="protein sequence ID" value="MDN7933239.1"/>
    <property type="molecule type" value="Genomic_DNA"/>
</dbReference>
<gene>
    <name evidence="2" type="ORF">QZM52_18300</name>
</gene>
<dbReference type="Pfam" id="PF01814">
    <property type="entry name" value="Hemerythrin"/>
    <property type="match status" value="1"/>
</dbReference>
<protein>
    <submittedName>
        <fullName evidence="2">Hemerythrin domain-containing protein</fullName>
    </submittedName>
</protein>
<evidence type="ECO:0000313" key="3">
    <source>
        <dbReference type="Proteomes" id="UP001171606"/>
    </source>
</evidence>
<dbReference type="Gene3D" id="1.20.120.520">
    <property type="entry name" value="nmb1532 protein domain like"/>
    <property type="match status" value="1"/>
</dbReference>
<keyword evidence="3" id="KW-1185">Reference proteome</keyword>
<proteinExistence type="predicted"/>
<evidence type="ECO:0000313" key="2">
    <source>
        <dbReference type="EMBL" id="MDN7933239.1"/>
    </source>
</evidence>
<organism evidence="2 3">
    <name type="scientific">Burkholderia metallica</name>
    <dbReference type="NCBI Taxonomy" id="488729"/>
    <lineage>
        <taxon>Bacteria</taxon>
        <taxon>Pseudomonadati</taxon>
        <taxon>Pseudomonadota</taxon>
        <taxon>Betaproteobacteria</taxon>
        <taxon>Burkholderiales</taxon>
        <taxon>Burkholderiaceae</taxon>
        <taxon>Burkholderia</taxon>
        <taxon>Burkholderia cepacia complex</taxon>
    </lineage>
</organism>
<reference evidence="2" key="1">
    <citation type="submission" date="2023-07" db="EMBL/GenBank/DDBJ databases">
        <title>A collection of bacterial strains from the Burkholderia cepacia Research Laboratory and Repository.</title>
        <authorList>
            <person name="Lipuma J."/>
            <person name="Spilker T."/>
            <person name="Caverly L."/>
        </authorList>
    </citation>
    <scope>NUCLEOTIDE SEQUENCE</scope>
    <source>
        <strain evidence="2">AU42020</strain>
    </source>
</reference>
<sequence>MPSTREPRMSETIFDALRESHEIQRALMRRLLRSRPGPDRDILFEQLRIELGAHEAAEERFLYAPILMDDRGLHPSRDALADHHRMDEIVDNLRGRDSGSRGWLATARKLSEELHDHLKEEEKIFFQISGKILRDTEKSTLAKRYRNDYLRMHARLESE</sequence>
<dbReference type="InterPro" id="IPR012312">
    <property type="entry name" value="Hemerythrin-like"/>
</dbReference>
<dbReference type="PANTHER" id="PTHR35585:SF1">
    <property type="entry name" value="HHE DOMAIN PROTEIN (AFU_ORTHOLOGUE AFUA_4G00730)"/>
    <property type="match status" value="1"/>
</dbReference>
<accession>A0ABT8PDM2</accession>
<name>A0ABT8PDM2_9BURK</name>
<evidence type="ECO:0000259" key="1">
    <source>
        <dbReference type="Pfam" id="PF01814"/>
    </source>
</evidence>
<comment type="caution">
    <text evidence="2">The sequence shown here is derived from an EMBL/GenBank/DDBJ whole genome shotgun (WGS) entry which is preliminary data.</text>
</comment>